<name>A0AAV7ITF2_COTGL</name>
<feature type="compositionally biased region" description="Basic residues" evidence="1">
    <location>
        <begin position="51"/>
        <end position="74"/>
    </location>
</feature>
<sequence length="144" mass="16633">MTGKFIQILCIEFPRSRNNNETETKVQLLEEDQENENSSDTLTSVGETPKRMKKKEGKRGRGRQKLVKKGLKDRPRKLLSTASSTKVEEIFKNDYNEDDHGKITEVVEIEFDDFIISSGNNDWKILKQPYIKSMRIFVVVGHVS</sequence>
<accession>A0AAV7ITF2</accession>
<dbReference type="EMBL" id="JAHXZJ010000747">
    <property type="protein sequence ID" value="KAH0557387.1"/>
    <property type="molecule type" value="Genomic_DNA"/>
</dbReference>
<protein>
    <submittedName>
        <fullName evidence="2">Uncharacterized protein</fullName>
    </submittedName>
</protein>
<feature type="region of interest" description="Disordered" evidence="1">
    <location>
        <begin position="29"/>
        <end position="74"/>
    </location>
</feature>
<evidence type="ECO:0000313" key="3">
    <source>
        <dbReference type="Proteomes" id="UP000826195"/>
    </source>
</evidence>
<organism evidence="2 3">
    <name type="scientific">Cotesia glomerata</name>
    <name type="common">Lepidopteran parasitic wasp</name>
    <name type="synonym">Apanteles glomeratus</name>
    <dbReference type="NCBI Taxonomy" id="32391"/>
    <lineage>
        <taxon>Eukaryota</taxon>
        <taxon>Metazoa</taxon>
        <taxon>Ecdysozoa</taxon>
        <taxon>Arthropoda</taxon>
        <taxon>Hexapoda</taxon>
        <taxon>Insecta</taxon>
        <taxon>Pterygota</taxon>
        <taxon>Neoptera</taxon>
        <taxon>Endopterygota</taxon>
        <taxon>Hymenoptera</taxon>
        <taxon>Apocrita</taxon>
        <taxon>Ichneumonoidea</taxon>
        <taxon>Braconidae</taxon>
        <taxon>Microgastrinae</taxon>
        <taxon>Cotesia</taxon>
    </lineage>
</organism>
<proteinExistence type="predicted"/>
<dbReference type="AlphaFoldDB" id="A0AAV7ITF2"/>
<evidence type="ECO:0000256" key="1">
    <source>
        <dbReference type="SAM" id="MobiDB-lite"/>
    </source>
</evidence>
<evidence type="ECO:0000313" key="2">
    <source>
        <dbReference type="EMBL" id="KAH0557387.1"/>
    </source>
</evidence>
<comment type="caution">
    <text evidence="2">The sequence shown here is derived from an EMBL/GenBank/DDBJ whole genome shotgun (WGS) entry which is preliminary data.</text>
</comment>
<keyword evidence="3" id="KW-1185">Reference proteome</keyword>
<reference evidence="2 3" key="1">
    <citation type="journal article" date="2021" name="J. Hered.">
        <title>A chromosome-level genome assembly of the parasitoid wasp, Cotesia glomerata (Hymenoptera: Braconidae).</title>
        <authorList>
            <person name="Pinto B.J."/>
            <person name="Weis J.J."/>
            <person name="Gamble T."/>
            <person name="Ode P.J."/>
            <person name="Paul R."/>
            <person name="Zaspel J.M."/>
        </authorList>
    </citation>
    <scope>NUCLEOTIDE SEQUENCE [LARGE SCALE GENOMIC DNA]</scope>
    <source>
        <strain evidence="2">CgM1</strain>
    </source>
</reference>
<dbReference type="Proteomes" id="UP000826195">
    <property type="component" value="Unassembled WGS sequence"/>
</dbReference>
<gene>
    <name evidence="2" type="ORF">KQX54_005061</name>
</gene>